<comment type="similarity">
    <text evidence="1">Belongs to the plant acyltransferase family.</text>
</comment>
<reference evidence="4" key="1">
    <citation type="journal article" date="2016" name="Nat. Genet.">
        <title>A high-quality carrot genome assembly provides new insights into carotenoid accumulation and asterid genome evolution.</title>
        <authorList>
            <person name="Iorizzo M."/>
            <person name="Ellison S."/>
            <person name="Senalik D."/>
            <person name="Zeng P."/>
            <person name="Satapoomin P."/>
            <person name="Huang J."/>
            <person name="Bowman M."/>
            <person name="Iovene M."/>
            <person name="Sanseverino W."/>
            <person name="Cavagnaro P."/>
            <person name="Yildiz M."/>
            <person name="Macko-Podgorni A."/>
            <person name="Moranska E."/>
            <person name="Grzebelus E."/>
            <person name="Grzebelus D."/>
            <person name="Ashrafi H."/>
            <person name="Zheng Z."/>
            <person name="Cheng S."/>
            <person name="Spooner D."/>
            <person name="Van Deynze A."/>
            <person name="Simon P."/>
        </authorList>
    </citation>
    <scope>NUCLEOTIDE SEQUENCE</scope>
    <source>
        <tissue evidence="4">Leaf</tissue>
    </source>
</reference>
<dbReference type="GO" id="GO:0016746">
    <property type="term" value="F:acyltransferase activity"/>
    <property type="evidence" value="ECO:0007669"/>
    <property type="project" value="UniProtKB-KW"/>
</dbReference>
<evidence type="ECO:0000313" key="5">
    <source>
        <dbReference type="Proteomes" id="UP000077755"/>
    </source>
</evidence>
<name>A0A166GEW8_DAUCS</name>
<keyword evidence="5" id="KW-1185">Reference proteome</keyword>
<accession>A0A166GEW8</accession>
<evidence type="ECO:0000256" key="3">
    <source>
        <dbReference type="ARBA" id="ARBA00023315"/>
    </source>
</evidence>
<dbReference type="PANTHER" id="PTHR31623">
    <property type="entry name" value="F21J9.9"/>
    <property type="match status" value="1"/>
</dbReference>
<keyword evidence="3" id="KW-0012">Acyltransferase</keyword>
<protein>
    <submittedName>
        <fullName evidence="4">Uncharacterized protein</fullName>
    </submittedName>
</protein>
<proteinExistence type="inferred from homology"/>
<dbReference type="Gramene" id="KZN08880">
    <property type="protein sequence ID" value="KZN08880"/>
    <property type="gene ID" value="DCAR_001536"/>
</dbReference>
<dbReference type="KEGG" id="dcr:108205475"/>
<dbReference type="Pfam" id="PF02458">
    <property type="entry name" value="Transferase"/>
    <property type="match status" value="1"/>
</dbReference>
<evidence type="ECO:0000313" key="4">
    <source>
        <dbReference type="EMBL" id="WOG82320.1"/>
    </source>
</evidence>
<dbReference type="AlphaFoldDB" id="A0A166GEW8"/>
<sequence>MNIDIVSTQFIKPSSATPSHLKKFRLSFLDQCMPAHFYPLIFYYYYDETSNITQSTMRFRLKSSLSDALTQFYPLAGRMEGQSFVDCNDQGVKYLETRVDSRLSDIIEFPQVAVLDQLIPYNLSDACMLKAEEQLAIQVNLFNCGGIVLGTCISHRIADACTLSNFMNSWAAIACGKSNIVFPSFNSAVMFPPRDYSLSSMTDAKNQVVIPPVDRLVTKRFIFTASAISALKANAAETLQPTRVEIVTAFIWKCVMKKGKASAVFHPVNLRCRMVPPLPTHFFGNMFQMASAVISGQEAQDYELSFLVNELRSAFAKINSEHAKELLGKDGYEFAINNFKNIGKLMSQKDMKVLRCTSWCRFPIYEADFGWGKPCWVSSASFPTKDTIILLDSRQTSGIEAWVIMEEQDMAEFEQHHDLQEYVSSYPEKEKTSVSE</sequence>
<dbReference type="OrthoDB" id="671439at2759"/>
<reference evidence="4" key="2">
    <citation type="submission" date="2022-03" db="EMBL/GenBank/DDBJ databases">
        <title>Draft title - Genomic analysis of global carrot germplasm unveils the trajectory of domestication and the origin of high carotenoid orange carrot.</title>
        <authorList>
            <person name="Iorizzo M."/>
            <person name="Ellison S."/>
            <person name="Senalik D."/>
            <person name="Macko-Podgorni A."/>
            <person name="Grzebelus D."/>
            <person name="Bostan H."/>
            <person name="Rolling W."/>
            <person name="Curaba J."/>
            <person name="Simon P."/>
        </authorList>
    </citation>
    <scope>NUCLEOTIDE SEQUENCE</scope>
    <source>
        <tissue evidence="4">Leaf</tissue>
    </source>
</reference>
<dbReference type="Gene3D" id="3.30.559.10">
    <property type="entry name" value="Chloramphenicol acetyltransferase-like domain"/>
    <property type="match status" value="2"/>
</dbReference>
<dbReference type="PANTHER" id="PTHR31623:SF17">
    <property type="entry name" value="F21J9.9"/>
    <property type="match status" value="1"/>
</dbReference>
<keyword evidence="2" id="KW-0808">Transferase</keyword>
<evidence type="ECO:0000256" key="1">
    <source>
        <dbReference type="ARBA" id="ARBA00009861"/>
    </source>
</evidence>
<dbReference type="Proteomes" id="UP000077755">
    <property type="component" value="Chromosome 1"/>
</dbReference>
<dbReference type="EMBL" id="CP093343">
    <property type="protein sequence ID" value="WOG82320.1"/>
    <property type="molecule type" value="Genomic_DNA"/>
</dbReference>
<dbReference type="InterPro" id="IPR023213">
    <property type="entry name" value="CAT-like_dom_sf"/>
</dbReference>
<gene>
    <name evidence="4" type="ORF">DCAR_0101483</name>
</gene>
<organism evidence="4 5">
    <name type="scientific">Daucus carota subsp. sativus</name>
    <name type="common">Carrot</name>
    <dbReference type="NCBI Taxonomy" id="79200"/>
    <lineage>
        <taxon>Eukaryota</taxon>
        <taxon>Viridiplantae</taxon>
        <taxon>Streptophyta</taxon>
        <taxon>Embryophyta</taxon>
        <taxon>Tracheophyta</taxon>
        <taxon>Spermatophyta</taxon>
        <taxon>Magnoliopsida</taxon>
        <taxon>eudicotyledons</taxon>
        <taxon>Gunneridae</taxon>
        <taxon>Pentapetalae</taxon>
        <taxon>asterids</taxon>
        <taxon>campanulids</taxon>
        <taxon>Apiales</taxon>
        <taxon>Apiaceae</taxon>
        <taxon>Apioideae</taxon>
        <taxon>Scandiceae</taxon>
        <taxon>Daucinae</taxon>
        <taxon>Daucus</taxon>
        <taxon>Daucus sect. Daucus</taxon>
    </lineage>
</organism>
<evidence type="ECO:0000256" key="2">
    <source>
        <dbReference type="ARBA" id="ARBA00022679"/>
    </source>
</evidence>
<dbReference type="OMA" id="RISSWCK"/>